<evidence type="ECO:0000256" key="1">
    <source>
        <dbReference type="ARBA" id="ARBA00006484"/>
    </source>
</evidence>
<dbReference type="AlphaFoldDB" id="A0AA35WXT3"/>
<dbReference type="Gene3D" id="3.40.50.720">
    <property type="entry name" value="NAD(P)-binding Rossmann-like Domain"/>
    <property type="match status" value="1"/>
</dbReference>
<dbReference type="InterPro" id="IPR020904">
    <property type="entry name" value="Sc_DH/Rdtase_CS"/>
</dbReference>
<dbReference type="NCBIfam" id="NF005559">
    <property type="entry name" value="PRK07231.1"/>
    <property type="match status" value="1"/>
</dbReference>
<dbReference type="Pfam" id="PF13561">
    <property type="entry name" value="adh_short_C2"/>
    <property type="match status" value="1"/>
</dbReference>
<comment type="caution">
    <text evidence="3">The sequence shown here is derived from an EMBL/GenBank/DDBJ whole genome shotgun (WGS) entry which is preliminary data.</text>
</comment>
<dbReference type="PANTHER" id="PTHR24321">
    <property type="entry name" value="DEHYDROGENASES, SHORT CHAIN"/>
    <property type="match status" value="1"/>
</dbReference>
<dbReference type="EMBL" id="CASHTH010002487">
    <property type="protein sequence ID" value="CAI8030610.1"/>
    <property type="molecule type" value="Genomic_DNA"/>
</dbReference>
<dbReference type="Proteomes" id="UP001174909">
    <property type="component" value="Unassembled WGS sequence"/>
</dbReference>
<evidence type="ECO:0000256" key="2">
    <source>
        <dbReference type="ARBA" id="ARBA00023002"/>
    </source>
</evidence>
<keyword evidence="4" id="KW-1185">Reference proteome</keyword>
<dbReference type="PRINTS" id="PR00080">
    <property type="entry name" value="SDRFAMILY"/>
</dbReference>
<proteinExistence type="inferred from homology"/>
<dbReference type="PRINTS" id="PR00081">
    <property type="entry name" value="GDHRDH"/>
</dbReference>
<organism evidence="3 4">
    <name type="scientific">Geodia barretti</name>
    <name type="common">Barrett's horny sponge</name>
    <dbReference type="NCBI Taxonomy" id="519541"/>
    <lineage>
        <taxon>Eukaryota</taxon>
        <taxon>Metazoa</taxon>
        <taxon>Porifera</taxon>
        <taxon>Demospongiae</taxon>
        <taxon>Heteroscleromorpha</taxon>
        <taxon>Tetractinellida</taxon>
        <taxon>Astrophorina</taxon>
        <taxon>Geodiidae</taxon>
        <taxon>Geodia</taxon>
    </lineage>
</organism>
<dbReference type="CDD" id="cd05233">
    <property type="entry name" value="SDR_c"/>
    <property type="match status" value="1"/>
</dbReference>
<accession>A0AA35WXT3</accession>
<dbReference type="PANTHER" id="PTHR24321:SF15">
    <property type="entry name" value="OXIDOREDUCTASE UCPA"/>
    <property type="match status" value="1"/>
</dbReference>
<dbReference type="PROSITE" id="PS00061">
    <property type="entry name" value="ADH_SHORT"/>
    <property type="match status" value="1"/>
</dbReference>
<comment type="similarity">
    <text evidence="1">Belongs to the short-chain dehydrogenases/reductases (SDR) family.</text>
</comment>
<dbReference type="InterPro" id="IPR036291">
    <property type="entry name" value="NAD(P)-bd_dom_sf"/>
</dbReference>
<gene>
    <name evidence="3" type="ORF">GBAR_LOCUS17344</name>
</gene>
<keyword evidence="2" id="KW-0560">Oxidoreductase</keyword>
<protein>
    <submittedName>
        <fullName evidence="3">Uncharacterized oxidoreductase YxbG</fullName>
    </submittedName>
</protein>
<dbReference type="InterPro" id="IPR002347">
    <property type="entry name" value="SDR_fam"/>
</dbReference>
<sequence>MGDRLKDKVAIVTGAGSVGPGWGNGKATAVLFAREGAKVFAIDINLAAAEETKEIIDQEGGDCTAHQTDVSKSEAVKAMVERCLETYGSINILHNNVGILEIGGPVEASEESWDFVNNVNLKSIFLTCKYVLPQMEQQGGGAIVNISSIAGIRWLGVPYISYSTTKGAIRQFTQSVALQYAKQNIRANSILPGFMNTPMVVKSLANSYADGDVEKMIEVRNALCPTGKMGDAWDVAYAALFLASDEAKYITGTELVVDGGTSCKCV</sequence>
<evidence type="ECO:0000313" key="4">
    <source>
        <dbReference type="Proteomes" id="UP001174909"/>
    </source>
</evidence>
<dbReference type="SUPFAM" id="SSF51735">
    <property type="entry name" value="NAD(P)-binding Rossmann-fold domains"/>
    <property type="match status" value="1"/>
</dbReference>
<dbReference type="FunFam" id="3.40.50.720:FF:000084">
    <property type="entry name" value="Short-chain dehydrogenase reductase"/>
    <property type="match status" value="1"/>
</dbReference>
<name>A0AA35WXT3_GEOBA</name>
<dbReference type="GO" id="GO:0016491">
    <property type="term" value="F:oxidoreductase activity"/>
    <property type="evidence" value="ECO:0007669"/>
    <property type="project" value="UniProtKB-KW"/>
</dbReference>
<reference evidence="3" key="1">
    <citation type="submission" date="2023-03" db="EMBL/GenBank/DDBJ databases">
        <authorList>
            <person name="Steffen K."/>
            <person name="Cardenas P."/>
        </authorList>
    </citation>
    <scope>NUCLEOTIDE SEQUENCE</scope>
</reference>
<evidence type="ECO:0000313" key="3">
    <source>
        <dbReference type="EMBL" id="CAI8030610.1"/>
    </source>
</evidence>